<protein>
    <recommendedName>
        <fullName evidence="1">Azaphilone pigments biosynthesis cluster protein L N-terminal domain-containing protein</fullName>
    </recommendedName>
</protein>
<comment type="caution">
    <text evidence="2">The sequence shown here is derived from an EMBL/GenBank/DDBJ whole genome shotgun (WGS) entry which is preliminary data.</text>
</comment>
<evidence type="ECO:0000313" key="3">
    <source>
        <dbReference type="Proteomes" id="UP000267145"/>
    </source>
</evidence>
<dbReference type="GeneID" id="39606218"/>
<dbReference type="RefSeq" id="XP_028491180.1">
    <property type="nucleotide sequence ID" value="XM_028636735.1"/>
</dbReference>
<reference evidence="2 3" key="1">
    <citation type="submission" date="2018-10" db="EMBL/GenBank/DDBJ databases">
        <title>Genome sequence of Verticillium nonalfalfae VnAa140.</title>
        <authorList>
            <person name="Stajich J.E."/>
            <person name="Kasson M.T."/>
        </authorList>
    </citation>
    <scope>NUCLEOTIDE SEQUENCE [LARGE SCALE GENOMIC DNA]</scope>
    <source>
        <strain evidence="2 3">VnAa140</strain>
    </source>
</reference>
<keyword evidence="3" id="KW-1185">Reference proteome</keyword>
<evidence type="ECO:0000259" key="1">
    <source>
        <dbReference type="Pfam" id="PF17111"/>
    </source>
</evidence>
<name>A0A3M9XZ20_9PEZI</name>
<feature type="domain" description="Azaphilone pigments biosynthesis cluster protein L N-terminal" evidence="1">
    <location>
        <begin position="5"/>
        <end position="205"/>
    </location>
</feature>
<gene>
    <name evidence="2" type="ORF">D7B24_002529</name>
</gene>
<dbReference type="AlphaFoldDB" id="A0A3M9XZ20"/>
<dbReference type="EMBL" id="RBVV01000161">
    <property type="protein sequence ID" value="RNJ53022.1"/>
    <property type="molecule type" value="Genomic_DNA"/>
</dbReference>
<dbReference type="Proteomes" id="UP000267145">
    <property type="component" value="Unassembled WGS sequence"/>
</dbReference>
<proteinExistence type="predicted"/>
<dbReference type="InterPro" id="IPR031348">
    <property type="entry name" value="PigL_N"/>
</dbReference>
<organism evidence="2 3">
    <name type="scientific">Verticillium nonalfalfae</name>
    <dbReference type="NCBI Taxonomy" id="1051616"/>
    <lineage>
        <taxon>Eukaryota</taxon>
        <taxon>Fungi</taxon>
        <taxon>Dikarya</taxon>
        <taxon>Ascomycota</taxon>
        <taxon>Pezizomycotina</taxon>
        <taxon>Sordariomycetes</taxon>
        <taxon>Hypocreomycetidae</taxon>
        <taxon>Glomerellales</taxon>
        <taxon>Plectosphaerellaceae</taxon>
        <taxon>Verticillium</taxon>
    </lineage>
</organism>
<dbReference type="Pfam" id="PF17111">
    <property type="entry name" value="PigL_N"/>
    <property type="match status" value="1"/>
</dbReference>
<accession>A0A3M9XZ20</accession>
<evidence type="ECO:0000313" key="2">
    <source>
        <dbReference type="EMBL" id="RNJ53022.1"/>
    </source>
</evidence>
<sequence length="508" mass="56913">MADPLSVIGVVFTTAQATKTLYQTVQSFRDQPRAVRQLRDELKSLDGVLDSLYDAVEQEEMFFLPLQLPLRQCGKACSEFEALVVKCTTHSDGAWPSVRDWMRLRYMDADIRGFTEMLAGYKSTMSVALAYANLRSSKITRAALDEYQDMIKATTQDLESHLEDINRKLHSLTSLGDQQPADNAEERQWFERERQSTQQCLDICAQGITQLVEARKRYKDGAHTAMEAEQLTLAELVTLLALRRCQDDLAIHLRAKEEQAGRSQSLPVHHRQAALPTSSPETQAFLHESHSTEQCLAVLHRAAEQASSSGVHVVEDVDIGNDAQQMLITSRDQLFEARRIKLGKTVKRRLKSPTAPSQTFWRCLAGTTSRSMCWRWKDVSSCFMIVDSADDVGVFFAKEGSEDGAHEPLASHLPKTAGGEILFTLRSLDAIEKLAGSGRTILRIPVMEEKQALQVLQKELDKEVDEAPAIDLVCPQPYPTSVNQASAYINRRSPRGTPASYLIEFLKN</sequence>